<dbReference type="Pfam" id="PF12937">
    <property type="entry name" value="F-box-like"/>
    <property type="match status" value="1"/>
</dbReference>
<dbReference type="PROSITE" id="PS50181">
    <property type="entry name" value="FBOX"/>
    <property type="match status" value="1"/>
</dbReference>
<proteinExistence type="predicted"/>
<evidence type="ECO:0000259" key="1">
    <source>
        <dbReference type="PROSITE" id="PS50181"/>
    </source>
</evidence>
<dbReference type="EMBL" id="AP021677">
    <property type="protein sequence ID" value="BBN70009.1"/>
    <property type="molecule type" value="Genomic_DNA"/>
</dbReference>
<dbReference type="Gene3D" id="1.20.1280.50">
    <property type="match status" value="1"/>
</dbReference>
<dbReference type="SUPFAM" id="SSF81383">
    <property type="entry name" value="F-box domain"/>
    <property type="match status" value="1"/>
</dbReference>
<accession>A0A5H2XU24</accession>
<organism evidence="2">
    <name type="scientific">Prunus dulcis</name>
    <name type="common">Almond</name>
    <name type="synonym">Amygdalus dulcis</name>
    <dbReference type="NCBI Taxonomy" id="3755"/>
    <lineage>
        <taxon>Eukaryota</taxon>
        <taxon>Viridiplantae</taxon>
        <taxon>Streptophyta</taxon>
        <taxon>Embryophyta</taxon>
        <taxon>Tracheophyta</taxon>
        <taxon>Spermatophyta</taxon>
        <taxon>Magnoliopsida</taxon>
        <taxon>eudicotyledons</taxon>
        <taxon>Gunneridae</taxon>
        <taxon>Pentapetalae</taxon>
        <taxon>rosids</taxon>
        <taxon>fabids</taxon>
        <taxon>Rosales</taxon>
        <taxon>Rosaceae</taxon>
        <taxon>Amygdaloideae</taxon>
        <taxon>Amygdaleae</taxon>
        <taxon>Prunus</taxon>
    </lineage>
</organism>
<gene>
    <name evidence="2" type="ORF">Prudu_1340S000100</name>
</gene>
<dbReference type="SMART" id="SM00256">
    <property type="entry name" value="FBOX"/>
    <property type="match status" value="1"/>
</dbReference>
<dbReference type="CDD" id="cd09917">
    <property type="entry name" value="F-box_SF"/>
    <property type="match status" value="1"/>
</dbReference>
<evidence type="ECO:0000313" key="2">
    <source>
        <dbReference type="EMBL" id="BBN70009.1"/>
    </source>
</evidence>
<dbReference type="PANTHER" id="PTHR31215">
    <property type="entry name" value="OS05G0510400 PROTEIN-RELATED"/>
    <property type="match status" value="1"/>
</dbReference>
<dbReference type="InterPro" id="IPR001810">
    <property type="entry name" value="F-box_dom"/>
</dbReference>
<dbReference type="InterPro" id="IPR044809">
    <property type="entry name" value="AUF1-like"/>
</dbReference>
<dbReference type="AlphaFoldDB" id="A0A5H2XU24"/>
<protein>
    <submittedName>
        <fullName evidence="2">F-box family protein</fullName>
    </submittedName>
</protein>
<reference evidence="2" key="1">
    <citation type="journal article" date="2019" name="Science">
        <title>Mutation of a bHLH transcription factor allowed almond domestication.</title>
        <authorList>
            <person name="Sanchez-Perez R."/>
            <person name="Pavan S."/>
            <person name="Mazzeo R."/>
            <person name="Moldovan C."/>
            <person name="Aiese Cigliano R."/>
            <person name="Del Cueto J."/>
            <person name="Ricciardi F."/>
            <person name="Lotti C."/>
            <person name="Ricciardi L."/>
            <person name="Dicenta F."/>
            <person name="Lopez-Marques R.L."/>
            <person name="Lindberg Moller B."/>
        </authorList>
    </citation>
    <scope>NUCLEOTIDE SEQUENCE</scope>
</reference>
<feature type="domain" description="F-box" evidence="1">
    <location>
        <begin position="1"/>
        <end position="49"/>
    </location>
</feature>
<name>A0A5H2XU24_PRUDU</name>
<dbReference type="InterPro" id="IPR036047">
    <property type="entry name" value="F-box-like_dom_sf"/>
</dbReference>
<sequence>MDGFDRLPDSLILQIFDSVSDVKTLIRCRAVSKRFNSLVPQTDSLLLTVDRVISSDSDSDSANDDVSHLLVTFLKSILKSIHDLVSARPDPTRARSQNSPAQILRSFHNVRNLSIELPSGDLRLEKGTVLKWRADFGKTLRSCVILGFRSVVAGGETPVPGDDADFAGGLKVRVVWTISALIAASARHYLLKEVVREQRGLETLVLRDREGEGVVVMEKEGLRECGREDTCDAEEEEEVEEEGWDRGRSRVPSVRMRMRHVPRMELKGGVWVEGATLVVVRPSLSGDVEDGDLAMGHLAGMCFTGSCRGFAQGQELFTGNELILIIHGKC</sequence>